<dbReference type="InterPro" id="IPR002347">
    <property type="entry name" value="SDR_fam"/>
</dbReference>
<evidence type="ECO:0000256" key="1">
    <source>
        <dbReference type="ARBA" id="ARBA00006484"/>
    </source>
</evidence>
<name>A0A6B1FYB1_9CHLR</name>
<dbReference type="PANTHER" id="PTHR43943">
    <property type="entry name" value="DEHYDROGENASE/REDUCTASE (SDR FAMILY) MEMBER 4"/>
    <property type="match status" value="1"/>
</dbReference>
<gene>
    <name evidence="2" type="ORF">F4148_04330</name>
</gene>
<dbReference type="AlphaFoldDB" id="A0A6B1FYB1"/>
<reference evidence="2" key="1">
    <citation type="submission" date="2019-09" db="EMBL/GenBank/DDBJ databases">
        <title>Characterisation of the sponge microbiome using genome-centric metagenomics.</title>
        <authorList>
            <person name="Engelberts J.P."/>
            <person name="Robbins S.J."/>
            <person name="De Goeij J.M."/>
            <person name="Aranda M."/>
            <person name="Bell S.C."/>
            <person name="Webster N.S."/>
        </authorList>
    </citation>
    <scope>NUCLEOTIDE SEQUENCE</scope>
    <source>
        <strain evidence="2">SB0675_bin_29</strain>
    </source>
</reference>
<feature type="non-terminal residue" evidence="2">
    <location>
        <position position="1"/>
    </location>
</feature>
<dbReference type="PANTHER" id="PTHR43943:SF2">
    <property type="entry name" value="DEHYDROGENASE_REDUCTASE 4"/>
    <property type="match status" value="1"/>
</dbReference>
<comment type="similarity">
    <text evidence="1">Belongs to the short-chain dehydrogenases/reductases (SDR) family.</text>
</comment>
<dbReference type="Gene3D" id="3.40.50.720">
    <property type="entry name" value="NAD(P)-binding Rossmann-like Domain"/>
    <property type="match status" value="1"/>
</dbReference>
<dbReference type="EMBL" id="VYDA01000163">
    <property type="protein sequence ID" value="MYH61001.1"/>
    <property type="molecule type" value="Genomic_DNA"/>
</dbReference>
<sequence length="72" mass="7601">APGYVRTDFSRAIWENPDLNQTVLGVIPQKRIAETDELTGIALYLASDASSFTTGGTFVVDGGQWVDAGLGA</sequence>
<evidence type="ECO:0000313" key="2">
    <source>
        <dbReference type="EMBL" id="MYH61001.1"/>
    </source>
</evidence>
<comment type="caution">
    <text evidence="2">The sequence shown here is derived from an EMBL/GenBank/DDBJ whole genome shotgun (WGS) entry which is preliminary data.</text>
</comment>
<protein>
    <submittedName>
        <fullName evidence="2">SDR family oxidoreductase</fullName>
    </submittedName>
</protein>
<dbReference type="SUPFAM" id="SSF51735">
    <property type="entry name" value="NAD(P)-binding Rossmann-fold domains"/>
    <property type="match status" value="1"/>
</dbReference>
<accession>A0A6B1FYB1</accession>
<organism evidence="2">
    <name type="scientific">Caldilineaceae bacterium SB0675_bin_29</name>
    <dbReference type="NCBI Taxonomy" id="2605266"/>
    <lineage>
        <taxon>Bacteria</taxon>
        <taxon>Bacillati</taxon>
        <taxon>Chloroflexota</taxon>
        <taxon>Caldilineae</taxon>
        <taxon>Caldilineales</taxon>
        <taxon>Caldilineaceae</taxon>
    </lineage>
</organism>
<dbReference type="Pfam" id="PF13561">
    <property type="entry name" value="adh_short_C2"/>
    <property type="match status" value="1"/>
</dbReference>
<dbReference type="InterPro" id="IPR036291">
    <property type="entry name" value="NAD(P)-bd_dom_sf"/>
</dbReference>
<proteinExistence type="inferred from homology"/>